<feature type="compositionally biased region" description="Polar residues" evidence="8">
    <location>
        <begin position="477"/>
        <end position="488"/>
    </location>
</feature>
<dbReference type="InterPro" id="IPR017441">
    <property type="entry name" value="Protein_kinase_ATP_BS"/>
</dbReference>
<proteinExistence type="inferred from homology"/>
<evidence type="ECO:0000256" key="8">
    <source>
        <dbReference type="SAM" id="MobiDB-lite"/>
    </source>
</evidence>
<dbReference type="EMBL" id="CAADFF010000005">
    <property type="protein sequence ID" value="VFJ86977.1"/>
    <property type="molecule type" value="Genomic_DNA"/>
</dbReference>
<dbReference type="InterPro" id="IPR011009">
    <property type="entry name" value="Kinase-like_dom_sf"/>
</dbReference>
<accession>A0A450U640</accession>
<gene>
    <name evidence="11" type="ORF">BECKLFY1418B_GA0070995_100531</name>
</gene>
<keyword evidence="6 7" id="KW-0067">ATP-binding</keyword>
<evidence type="ECO:0000256" key="1">
    <source>
        <dbReference type="ARBA" id="ARBA00010886"/>
    </source>
</evidence>
<evidence type="ECO:0000256" key="7">
    <source>
        <dbReference type="PROSITE-ProRule" id="PRU10141"/>
    </source>
</evidence>
<dbReference type="PANTHER" id="PTHR43671:SF13">
    <property type="entry name" value="SERINE_THREONINE-PROTEIN KINASE NEK2"/>
    <property type="match status" value="1"/>
</dbReference>
<evidence type="ECO:0000256" key="6">
    <source>
        <dbReference type="ARBA" id="ARBA00022840"/>
    </source>
</evidence>
<dbReference type="Gene3D" id="1.10.510.10">
    <property type="entry name" value="Transferase(Phosphotransferase) domain 1"/>
    <property type="match status" value="1"/>
</dbReference>
<dbReference type="PROSITE" id="PS00108">
    <property type="entry name" value="PROTEIN_KINASE_ST"/>
    <property type="match status" value="1"/>
</dbReference>
<keyword evidence="3" id="KW-0808">Transferase</keyword>
<evidence type="ECO:0000313" key="11">
    <source>
        <dbReference type="EMBL" id="VFJ86977.1"/>
    </source>
</evidence>
<keyword evidence="9" id="KW-1133">Transmembrane helix</keyword>
<keyword evidence="4 7" id="KW-0547">Nucleotide-binding</keyword>
<sequence>MRLSLVFGCTTGVCADEYVSGTRHRENVVTKIFDIRDEVCVSVNSQAATGDPIYRNCPSCGALATEAELARQQYRCERCGLEIAHVETTPTGMTRNLRWLLGTGDMVLDRYRIEKILGKGGFAATYLVEDMRIQGKRRALKEIPEFLYDHTETELLGRLNHPAILDITDRDHADGMVYLVLEFGGGRTLDTERKEEGGRISLERLTPWIAQLGDVLSYLHERTPPVVHRDLKPENILLDERDRIMLIDFGIAKQSADSGETRMVARAATNGFSPPEQAMGTGTDPRSDVYSFAATLYALLTGQAPPPSHQRVAGEEIVPPHEIVEGLPERISTALMSALSLNINTRPASIRDLFLAMGLTPGGTDPASAGNRTVMVESLADAYTSQGSIRISTEYLEAAPPVVPVPPTQKRRLPLVVGLSLILLALAAGGAWFWLGRDNVSEPSVASGESKVTPSPDPMAQSPPHQEVPAKPAAPMVSTTQPAVSPSPQKLPVKPPTPIVSTTQPPTPAPAPFQLPATPESTEEKGPSALAIIEGGIAEQQKLKPKSKPKPKQKKKVVASTLKPKPQPQSKPASQSASGNSDWTIIRRSEVKLD</sequence>
<dbReference type="SUPFAM" id="SSF56112">
    <property type="entry name" value="Protein kinase-like (PK-like)"/>
    <property type="match status" value="1"/>
</dbReference>
<keyword evidence="9" id="KW-0472">Membrane</keyword>
<keyword evidence="11" id="KW-0723">Serine/threonine-protein kinase</keyword>
<keyword evidence="9" id="KW-0812">Transmembrane</keyword>
<keyword evidence="5 11" id="KW-0418">Kinase</keyword>
<dbReference type="SMART" id="SM00220">
    <property type="entry name" value="S_TKc"/>
    <property type="match status" value="1"/>
</dbReference>
<evidence type="ECO:0000256" key="4">
    <source>
        <dbReference type="ARBA" id="ARBA00022741"/>
    </source>
</evidence>
<organism evidence="11">
    <name type="scientific">Candidatus Kentrum sp. LFY</name>
    <dbReference type="NCBI Taxonomy" id="2126342"/>
    <lineage>
        <taxon>Bacteria</taxon>
        <taxon>Pseudomonadati</taxon>
        <taxon>Pseudomonadota</taxon>
        <taxon>Gammaproteobacteria</taxon>
        <taxon>Candidatus Kentrum</taxon>
    </lineage>
</organism>
<dbReference type="InterPro" id="IPR000719">
    <property type="entry name" value="Prot_kinase_dom"/>
</dbReference>
<evidence type="ECO:0000256" key="5">
    <source>
        <dbReference type="ARBA" id="ARBA00022777"/>
    </source>
</evidence>
<protein>
    <recommendedName>
        <fullName evidence="2">non-specific serine/threonine protein kinase</fullName>
        <ecNumber evidence="2">2.7.11.1</ecNumber>
    </recommendedName>
</protein>
<feature type="compositionally biased region" description="Basic and acidic residues" evidence="8">
    <location>
        <begin position="585"/>
        <end position="594"/>
    </location>
</feature>
<dbReference type="EC" id="2.7.11.1" evidence="2"/>
<evidence type="ECO:0000256" key="3">
    <source>
        <dbReference type="ARBA" id="ARBA00022679"/>
    </source>
</evidence>
<comment type="similarity">
    <text evidence="1">Belongs to the protein kinase superfamily. NEK Ser/Thr protein kinase family. NIMA subfamily.</text>
</comment>
<name>A0A450U640_9GAMM</name>
<feature type="compositionally biased region" description="Low complexity" evidence="8">
    <location>
        <begin position="568"/>
        <end position="578"/>
    </location>
</feature>
<feature type="region of interest" description="Disordered" evidence="8">
    <location>
        <begin position="443"/>
        <end position="594"/>
    </location>
</feature>
<evidence type="ECO:0000259" key="10">
    <source>
        <dbReference type="PROSITE" id="PS50011"/>
    </source>
</evidence>
<dbReference type="Gene3D" id="3.30.200.20">
    <property type="entry name" value="Phosphorylase Kinase, domain 1"/>
    <property type="match status" value="1"/>
</dbReference>
<feature type="binding site" evidence="7">
    <location>
        <position position="141"/>
    </location>
    <ligand>
        <name>ATP</name>
        <dbReference type="ChEBI" id="CHEBI:30616"/>
    </ligand>
</feature>
<dbReference type="GO" id="GO:0005524">
    <property type="term" value="F:ATP binding"/>
    <property type="evidence" value="ECO:0007669"/>
    <property type="project" value="UniProtKB-UniRule"/>
</dbReference>
<dbReference type="InterPro" id="IPR050660">
    <property type="entry name" value="NEK_Ser/Thr_kinase"/>
</dbReference>
<dbReference type="InterPro" id="IPR008271">
    <property type="entry name" value="Ser/Thr_kinase_AS"/>
</dbReference>
<evidence type="ECO:0000256" key="2">
    <source>
        <dbReference type="ARBA" id="ARBA00012513"/>
    </source>
</evidence>
<feature type="transmembrane region" description="Helical" evidence="9">
    <location>
        <begin position="413"/>
        <end position="435"/>
    </location>
</feature>
<dbReference type="GO" id="GO:0004674">
    <property type="term" value="F:protein serine/threonine kinase activity"/>
    <property type="evidence" value="ECO:0007669"/>
    <property type="project" value="UniProtKB-KW"/>
</dbReference>
<dbReference type="Pfam" id="PF00069">
    <property type="entry name" value="Pkinase"/>
    <property type="match status" value="1"/>
</dbReference>
<dbReference type="AlphaFoldDB" id="A0A450U640"/>
<dbReference type="PROSITE" id="PS00107">
    <property type="entry name" value="PROTEIN_KINASE_ATP"/>
    <property type="match status" value="1"/>
</dbReference>
<feature type="compositionally biased region" description="Basic residues" evidence="8">
    <location>
        <begin position="543"/>
        <end position="557"/>
    </location>
</feature>
<feature type="domain" description="Protein kinase" evidence="10">
    <location>
        <begin position="111"/>
        <end position="359"/>
    </location>
</feature>
<dbReference type="CDD" id="cd14014">
    <property type="entry name" value="STKc_PknB_like"/>
    <property type="match status" value="1"/>
</dbReference>
<evidence type="ECO:0000256" key="9">
    <source>
        <dbReference type="SAM" id="Phobius"/>
    </source>
</evidence>
<reference evidence="11" key="1">
    <citation type="submission" date="2019-02" db="EMBL/GenBank/DDBJ databases">
        <authorList>
            <person name="Gruber-Vodicka R. H."/>
            <person name="Seah K. B. B."/>
        </authorList>
    </citation>
    <scope>NUCLEOTIDE SEQUENCE</scope>
    <source>
        <strain evidence="11">BECK_M7</strain>
    </source>
</reference>
<dbReference type="PANTHER" id="PTHR43671">
    <property type="entry name" value="SERINE/THREONINE-PROTEIN KINASE NEK"/>
    <property type="match status" value="1"/>
</dbReference>
<dbReference type="PROSITE" id="PS50011">
    <property type="entry name" value="PROTEIN_KINASE_DOM"/>
    <property type="match status" value="1"/>
</dbReference>